<proteinExistence type="predicted"/>
<feature type="chain" id="PRO_5046908242" description="DUF8020 domain-containing protein" evidence="3">
    <location>
        <begin position="25"/>
        <end position="217"/>
    </location>
</feature>
<protein>
    <recommendedName>
        <fullName evidence="4">DUF8020 domain-containing protein</fullName>
    </recommendedName>
</protein>
<name>A0ABV3G0T3_9NOCA</name>
<evidence type="ECO:0000256" key="1">
    <source>
        <dbReference type="SAM" id="MobiDB-lite"/>
    </source>
</evidence>
<evidence type="ECO:0000256" key="3">
    <source>
        <dbReference type="SAM" id="SignalP"/>
    </source>
</evidence>
<keyword evidence="6" id="KW-1185">Reference proteome</keyword>
<organism evidence="5 6">
    <name type="scientific">Nocardia aurea</name>
    <dbReference type="NCBI Taxonomy" id="2144174"/>
    <lineage>
        <taxon>Bacteria</taxon>
        <taxon>Bacillati</taxon>
        <taxon>Actinomycetota</taxon>
        <taxon>Actinomycetes</taxon>
        <taxon>Mycobacteriales</taxon>
        <taxon>Nocardiaceae</taxon>
        <taxon>Nocardia</taxon>
    </lineage>
</organism>
<comment type="caution">
    <text evidence="5">The sequence shown here is derived from an EMBL/GenBank/DDBJ whole genome shotgun (WGS) entry which is preliminary data.</text>
</comment>
<dbReference type="Proteomes" id="UP001551695">
    <property type="component" value="Unassembled WGS sequence"/>
</dbReference>
<keyword evidence="2" id="KW-0472">Membrane</keyword>
<feature type="signal peptide" evidence="3">
    <location>
        <begin position="1"/>
        <end position="24"/>
    </location>
</feature>
<accession>A0ABV3G0T3</accession>
<feature type="transmembrane region" description="Helical" evidence="2">
    <location>
        <begin position="147"/>
        <end position="165"/>
    </location>
</feature>
<feature type="transmembrane region" description="Helical" evidence="2">
    <location>
        <begin position="172"/>
        <end position="192"/>
    </location>
</feature>
<dbReference type="InterPro" id="IPR058333">
    <property type="entry name" value="DUF8020"/>
</dbReference>
<evidence type="ECO:0000313" key="6">
    <source>
        <dbReference type="Proteomes" id="UP001551695"/>
    </source>
</evidence>
<keyword evidence="3" id="KW-0732">Signal</keyword>
<sequence>MRFKRFAIAAIIAAASTSIVTATANGTPADLRPGSEYSAAATEPTHGVDSGVDYTVSTSTEGEPAIHLALNGGTFTLNGSHLDISNQSGELIGQVPLTFRVADRVVSFTARTADSNRAVTIASTAPTETNADIAQEPLTPDQRAYCWNATMGTAIGVAIGAIVGFPLLMPGLLVVAIIGGLVGMSVALTAPMPGMSPTDDLVTKFLRCQQGTSPYGG</sequence>
<feature type="region of interest" description="Disordered" evidence="1">
    <location>
        <begin position="28"/>
        <end position="51"/>
    </location>
</feature>
<keyword evidence="2" id="KW-0812">Transmembrane</keyword>
<evidence type="ECO:0000259" key="4">
    <source>
        <dbReference type="Pfam" id="PF26059"/>
    </source>
</evidence>
<dbReference type="RefSeq" id="WP_357787588.1">
    <property type="nucleotide sequence ID" value="NZ_JBFAKC010000014.1"/>
</dbReference>
<evidence type="ECO:0000256" key="2">
    <source>
        <dbReference type="SAM" id="Phobius"/>
    </source>
</evidence>
<evidence type="ECO:0000313" key="5">
    <source>
        <dbReference type="EMBL" id="MEV0711299.1"/>
    </source>
</evidence>
<feature type="domain" description="DUF8020" evidence="4">
    <location>
        <begin position="51"/>
        <end position="120"/>
    </location>
</feature>
<dbReference type="Pfam" id="PF26059">
    <property type="entry name" value="DUF8020"/>
    <property type="match status" value="1"/>
</dbReference>
<gene>
    <name evidence="5" type="ORF">AB0I48_27410</name>
</gene>
<dbReference type="EMBL" id="JBFAKC010000014">
    <property type="protein sequence ID" value="MEV0711299.1"/>
    <property type="molecule type" value="Genomic_DNA"/>
</dbReference>
<keyword evidence="2" id="KW-1133">Transmembrane helix</keyword>
<reference evidence="5 6" key="1">
    <citation type="submission" date="2024-06" db="EMBL/GenBank/DDBJ databases">
        <title>The Natural Products Discovery Center: Release of the First 8490 Sequenced Strains for Exploring Actinobacteria Biosynthetic Diversity.</title>
        <authorList>
            <person name="Kalkreuter E."/>
            <person name="Kautsar S.A."/>
            <person name="Yang D."/>
            <person name="Bader C.D."/>
            <person name="Teijaro C.N."/>
            <person name="Fluegel L."/>
            <person name="Davis C.M."/>
            <person name="Simpson J.R."/>
            <person name="Lauterbach L."/>
            <person name="Steele A.D."/>
            <person name="Gui C."/>
            <person name="Meng S."/>
            <person name="Li G."/>
            <person name="Viehrig K."/>
            <person name="Ye F."/>
            <person name="Su P."/>
            <person name="Kiefer A.F."/>
            <person name="Nichols A."/>
            <person name="Cepeda A.J."/>
            <person name="Yan W."/>
            <person name="Fan B."/>
            <person name="Jiang Y."/>
            <person name="Adhikari A."/>
            <person name="Zheng C.-J."/>
            <person name="Schuster L."/>
            <person name="Cowan T.M."/>
            <person name="Smanski M.J."/>
            <person name="Chevrette M.G."/>
            <person name="De Carvalho L.P.S."/>
            <person name="Shen B."/>
        </authorList>
    </citation>
    <scope>NUCLEOTIDE SEQUENCE [LARGE SCALE GENOMIC DNA]</scope>
    <source>
        <strain evidence="5 6">NPDC050403</strain>
    </source>
</reference>